<dbReference type="Gene3D" id="1.10.12.10">
    <property type="entry name" value="Lyase 2-enoyl-coa Hydratase, Chain A, domain 2"/>
    <property type="match status" value="1"/>
</dbReference>
<dbReference type="Gene3D" id="3.90.226.10">
    <property type="entry name" value="2-enoyl-CoA Hydratase, Chain A, domain 1"/>
    <property type="match status" value="1"/>
</dbReference>
<proteinExistence type="inferred from homology"/>
<organism evidence="2 3">
    <name type="scientific">Halogeometricum luteum</name>
    <dbReference type="NCBI Taxonomy" id="2950537"/>
    <lineage>
        <taxon>Archaea</taxon>
        <taxon>Methanobacteriati</taxon>
        <taxon>Methanobacteriota</taxon>
        <taxon>Stenosarchaea group</taxon>
        <taxon>Halobacteria</taxon>
        <taxon>Halobacteriales</taxon>
        <taxon>Haloferacaceae</taxon>
        <taxon>Halogeometricum</taxon>
    </lineage>
</organism>
<comment type="caution">
    <text evidence="2">The sequence shown here is derived from an EMBL/GenBank/DDBJ whole genome shotgun (WGS) entry which is preliminary data.</text>
</comment>
<dbReference type="Pfam" id="PF00378">
    <property type="entry name" value="ECH_1"/>
    <property type="match status" value="2"/>
</dbReference>
<dbReference type="InterPro" id="IPR029045">
    <property type="entry name" value="ClpP/crotonase-like_dom_sf"/>
</dbReference>
<dbReference type="SUPFAM" id="SSF52096">
    <property type="entry name" value="ClpP/crotonase"/>
    <property type="match status" value="1"/>
</dbReference>
<dbReference type="Proteomes" id="UP001254813">
    <property type="component" value="Unassembled WGS sequence"/>
</dbReference>
<accession>A0ABU2FWD1</accession>
<sequence>MAEETDNSVSVVREAGVVTVTLDRPDVRNALTEDVTAGLRDAFDSLDDDTRCVVLEGAGGAFCAGGDINAMMEVRGGEKSMEEAVRHVIDDTAGAVKRVHDCRFPTVAKIDGPAVGAGGALALACDLRVFSPEGRIGFNFEQLGLAVDSGVSYLLPREVGAGVAKELVYTGEVLDAERAADLGLANRVFGTAGDGEGSRRGDGDEDESFEDAFDSFVGELAAGPTAALRTSKRLLRRGFETSLDAAIEHEAAAQASLFGTDDHAEGVDAFLERRDPEFGGR</sequence>
<evidence type="ECO:0000256" key="1">
    <source>
        <dbReference type="RuleBase" id="RU003707"/>
    </source>
</evidence>
<dbReference type="InterPro" id="IPR001753">
    <property type="entry name" value="Enoyl-CoA_hydra/iso"/>
</dbReference>
<reference evidence="2 3" key="1">
    <citation type="submission" date="2022-06" db="EMBL/GenBank/DDBJ databases">
        <title>Halogeometricum sp. a new haloarchaeum isolate from saline soil.</title>
        <authorList>
            <person name="Strakova D."/>
            <person name="Galisteo C."/>
            <person name="Sanchez-Porro C."/>
            <person name="Ventosa A."/>
        </authorList>
    </citation>
    <scope>NUCLEOTIDE SEQUENCE [LARGE SCALE GENOMIC DNA]</scope>
    <source>
        <strain evidence="3">S3BR25-2</strain>
    </source>
</reference>
<keyword evidence="3" id="KW-1185">Reference proteome</keyword>
<dbReference type="InterPro" id="IPR018376">
    <property type="entry name" value="Enoyl-CoA_hyd/isom_CS"/>
</dbReference>
<dbReference type="PANTHER" id="PTHR43459:SF1">
    <property type="entry name" value="EG:BACN32G11.4 PROTEIN"/>
    <property type="match status" value="1"/>
</dbReference>
<dbReference type="EMBL" id="JAMQOQ010000001">
    <property type="protein sequence ID" value="MDS0292837.1"/>
    <property type="molecule type" value="Genomic_DNA"/>
</dbReference>
<gene>
    <name evidence="2" type="ORF">NDI79_01475</name>
</gene>
<dbReference type="RefSeq" id="WP_310926676.1">
    <property type="nucleotide sequence ID" value="NZ_JAMQOQ010000001.1"/>
</dbReference>
<dbReference type="PROSITE" id="PS00166">
    <property type="entry name" value="ENOYL_COA_HYDRATASE"/>
    <property type="match status" value="1"/>
</dbReference>
<name>A0ABU2FWD1_9EURY</name>
<dbReference type="InterPro" id="IPR014748">
    <property type="entry name" value="Enoyl-CoA_hydra_C"/>
</dbReference>
<dbReference type="CDD" id="cd06558">
    <property type="entry name" value="crotonase-like"/>
    <property type="match status" value="1"/>
</dbReference>
<comment type="similarity">
    <text evidence="1">Belongs to the enoyl-CoA hydratase/isomerase family.</text>
</comment>
<evidence type="ECO:0000313" key="3">
    <source>
        <dbReference type="Proteomes" id="UP001254813"/>
    </source>
</evidence>
<dbReference type="PANTHER" id="PTHR43459">
    <property type="entry name" value="ENOYL-COA HYDRATASE"/>
    <property type="match status" value="1"/>
</dbReference>
<evidence type="ECO:0000313" key="2">
    <source>
        <dbReference type="EMBL" id="MDS0292837.1"/>
    </source>
</evidence>
<protein>
    <submittedName>
        <fullName evidence="2">Enoyl-CoA hydratase-related protein</fullName>
    </submittedName>
</protein>